<dbReference type="Proteomes" id="UP000005551">
    <property type="component" value="Unassembled WGS sequence"/>
</dbReference>
<accession>I5C2H0</accession>
<dbReference type="Pfam" id="PF17170">
    <property type="entry name" value="DUF5128"/>
    <property type="match status" value="1"/>
</dbReference>
<dbReference type="AlphaFoldDB" id="I5C2H0"/>
<dbReference type="STRING" id="1189621.A3SI_11694"/>
<protein>
    <recommendedName>
        <fullName evidence="3">6-bladed beta-propeller</fullName>
    </recommendedName>
</protein>
<dbReference type="OrthoDB" id="818842at2"/>
<reference evidence="1 2" key="1">
    <citation type="submission" date="2012-05" db="EMBL/GenBank/DDBJ databases">
        <title>Genome sequence of Nitritalea halalkaliphila LW7.</title>
        <authorList>
            <person name="Jangir P.K."/>
            <person name="Singh A."/>
            <person name="Shivaji S."/>
            <person name="Sharma R."/>
        </authorList>
    </citation>
    <scope>NUCLEOTIDE SEQUENCE [LARGE SCALE GENOMIC DNA]</scope>
    <source>
        <strain evidence="1 2">LW7</strain>
    </source>
</reference>
<name>I5C2H0_9BACT</name>
<evidence type="ECO:0000313" key="2">
    <source>
        <dbReference type="Proteomes" id="UP000005551"/>
    </source>
</evidence>
<sequence>MGPFLIYLYNTMSNKYIFIKLFIFFSFACGRKDAFMSYQNLTGDEVLIRVEEIPFQKRYVLDSLLEVQKVVQLEGGADIFIGSYDKVSLAGGNIFVLDKTLTHSLFVFNENGEFLFKIASLGEGPEEYREIRDFTVSSDSQTLDILDFGGKKILTYNRNNGAFIQAVPLDISTYFDTFEKVEDHYIAMHANHCGNLNGCNNISFVESGFSTLKSALQIHERLKNYDYKGALSFSRNGD</sequence>
<dbReference type="InterPro" id="IPR011042">
    <property type="entry name" value="6-blade_b-propeller_TolB-like"/>
</dbReference>
<dbReference type="SUPFAM" id="SSF63825">
    <property type="entry name" value="YWTD domain"/>
    <property type="match status" value="1"/>
</dbReference>
<proteinExistence type="predicted"/>
<gene>
    <name evidence="1" type="ORF">A3SI_11694</name>
</gene>
<comment type="caution">
    <text evidence="1">The sequence shown here is derived from an EMBL/GenBank/DDBJ whole genome shotgun (WGS) entry which is preliminary data.</text>
</comment>
<dbReference type="Gene3D" id="2.120.10.30">
    <property type="entry name" value="TolB, C-terminal domain"/>
    <property type="match status" value="1"/>
</dbReference>
<evidence type="ECO:0000313" key="1">
    <source>
        <dbReference type="EMBL" id="EIM76022.1"/>
    </source>
</evidence>
<keyword evidence="2" id="KW-1185">Reference proteome</keyword>
<organism evidence="1 2">
    <name type="scientific">Nitritalea halalkaliphila LW7</name>
    <dbReference type="NCBI Taxonomy" id="1189621"/>
    <lineage>
        <taxon>Bacteria</taxon>
        <taxon>Pseudomonadati</taxon>
        <taxon>Bacteroidota</taxon>
        <taxon>Cytophagia</taxon>
        <taxon>Cytophagales</taxon>
        <taxon>Cyclobacteriaceae</taxon>
        <taxon>Nitritalea</taxon>
    </lineage>
</organism>
<dbReference type="EMBL" id="AJYA01000024">
    <property type="protein sequence ID" value="EIM76022.1"/>
    <property type="molecule type" value="Genomic_DNA"/>
</dbReference>
<evidence type="ECO:0008006" key="3">
    <source>
        <dbReference type="Google" id="ProtNLM"/>
    </source>
</evidence>